<comment type="caution">
    <text evidence="1">The sequence shown here is derived from an EMBL/GenBank/DDBJ whole genome shotgun (WGS) entry which is preliminary data.</text>
</comment>
<protein>
    <submittedName>
        <fullName evidence="1">Uncharacterized protein</fullName>
    </submittedName>
</protein>
<sequence length="67" mass="7244">MKQRIPAFVCATGSWLTAVCLVLPYPVYTTYLDVGVSLSSSLNISLCVIQVSQNSNIPTFCISNSTK</sequence>
<evidence type="ECO:0000313" key="1">
    <source>
        <dbReference type="EMBL" id="KAK9496400.1"/>
    </source>
</evidence>
<keyword evidence="2" id="KW-1185">Reference proteome</keyword>
<name>A0AAW1CF78_9HEMI</name>
<dbReference type="Proteomes" id="UP001461498">
    <property type="component" value="Unassembled WGS sequence"/>
</dbReference>
<proteinExistence type="predicted"/>
<reference evidence="1 2" key="1">
    <citation type="submission" date="2022-12" db="EMBL/GenBank/DDBJ databases">
        <title>Chromosome-level genome assembly of true bugs.</title>
        <authorList>
            <person name="Ma L."/>
            <person name="Li H."/>
        </authorList>
    </citation>
    <scope>NUCLEOTIDE SEQUENCE [LARGE SCALE GENOMIC DNA]</scope>
    <source>
        <strain evidence="1">Lab_2022b</strain>
    </source>
</reference>
<organism evidence="1 2">
    <name type="scientific">Rhynocoris fuscipes</name>
    <dbReference type="NCBI Taxonomy" id="488301"/>
    <lineage>
        <taxon>Eukaryota</taxon>
        <taxon>Metazoa</taxon>
        <taxon>Ecdysozoa</taxon>
        <taxon>Arthropoda</taxon>
        <taxon>Hexapoda</taxon>
        <taxon>Insecta</taxon>
        <taxon>Pterygota</taxon>
        <taxon>Neoptera</taxon>
        <taxon>Paraneoptera</taxon>
        <taxon>Hemiptera</taxon>
        <taxon>Heteroptera</taxon>
        <taxon>Panheteroptera</taxon>
        <taxon>Cimicomorpha</taxon>
        <taxon>Reduviidae</taxon>
        <taxon>Harpactorinae</taxon>
        <taxon>Harpactorini</taxon>
        <taxon>Rhynocoris</taxon>
    </lineage>
</organism>
<dbReference type="EMBL" id="JAPXFL010000085">
    <property type="protein sequence ID" value="KAK9496400.1"/>
    <property type="molecule type" value="Genomic_DNA"/>
</dbReference>
<accession>A0AAW1CF78</accession>
<gene>
    <name evidence="1" type="ORF">O3M35_013304</name>
</gene>
<dbReference type="AlphaFoldDB" id="A0AAW1CF78"/>
<evidence type="ECO:0000313" key="2">
    <source>
        <dbReference type="Proteomes" id="UP001461498"/>
    </source>
</evidence>